<keyword evidence="3" id="KW-1185">Reference proteome</keyword>
<comment type="caution">
    <text evidence="2">The sequence shown here is derived from an EMBL/GenBank/DDBJ whole genome shotgun (WGS) entry which is preliminary data.</text>
</comment>
<evidence type="ECO:0000256" key="1">
    <source>
        <dbReference type="SAM" id="MobiDB-lite"/>
    </source>
</evidence>
<organism evidence="2 3">
    <name type="scientific">Liparis tanakae</name>
    <name type="common">Tanaka's snailfish</name>
    <dbReference type="NCBI Taxonomy" id="230148"/>
    <lineage>
        <taxon>Eukaryota</taxon>
        <taxon>Metazoa</taxon>
        <taxon>Chordata</taxon>
        <taxon>Craniata</taxon>
        <taxon>Vertebrata</taxon>
        <taxon>Euteleostomi</taxon>
        <taxon>Actinopterygii</taxon>
        <taxon>Neopterygii</taxon>
        <taxon>Teleostei</taxon>
        <taxon>Neoteleostei</taxon>
        <taxon>Acanthomorphata</taxon>
        <taxon>Eupercaria</taxon>
        <taxon>Perciformes</taxon>
        <taxon>Cottioidei</taxon>
        <taxon>Cottales</taxon>
        <taxon>Liparidae</taxon>
        <taxon>Liparis</taxon>
    </lineage>
</organism>
<evidence type="ECO:0000313" key="2">
    <source>
        <dbReference type="EMBL" id="TNN40135.1"/>
    </source>
</evidence>
<feature type="compositionally biased region" description="Polar residues" evidence="1">
    <location>
        <begin position="116"/>
        <end position="129"/>
    </location>
</feature>
<dbReference type="EMBL" id="SRLO01001215">
    <property type="protein sequence ID" value="TNN40135.1"/>
    <property type="molecule type" value="Genomic_DNA"/>
</dbReference>
<accession>A0A4Z2FGV5</accession>
<reference evidence="2 3" key="1">
    <citation type="submission" date="2019-03" db="EMBL/GenBank/DDBJ databases">
        <title>First draft genome of Liparis tanakae, snailfish: a comprehensive survey of snailfish specific genes.</title>
        <authorList>
            <person name="Kim W."/>
            <person name="Song I."/>
            <person name="Jeong J.-H."/>
            <person name="Kim D."/>
            <person name="Kim S."/>
            <person name="Ryu S."/>
            <person name="Song J.Y."/>
            <person name="Lee S.K."/>
        </authorList>
    </citation>
    <scope>NUCLEOTIDE SEQUENCE [LARGE SCALE GENOMIC DNA]</scope>
    <source>
        <tissue evidence="2">Muscle</tissue>
    </source>
</reference>
<proteinExistence type="predicted"/>
<evidence type="ECO:0000313" key="3">
    <source>
        <dbReference type="Proteomes" id="UP000314294"/>
    </source>
</evidence>
<gene>
    <name evidence="2" type="ORF">EYF80_049694</name>
</gene>
<name>A0A4Z2FGV5_9TELE</name>
<feature type="region of interest" description="Disordered" evidence="1">
    <location>
        <begin position="116"/>
        <end position="138"/>
    </location>
</feature>
<protein>
    <submittedName>
        <fullName evidence="2">Uncharacterized protein</fullName>
    </submittedName>
</protein>
<dbReference type="Proteomes" id="UP000314294">
    <property type="component" value="Unassembled WGS sequence"/>
</dbReference>
<sequence>MRRTDQRTQSYFFTRNSSSWRVASGRFSSSFSCRRRRASTSACSGKAATQDAMAAFMAASTSVTLALHCSRWSSWSCGPRVRAPWPSRAIRPRHSSSFMRTQKSSSRRRLLATYLQHTRNPQRSSSGSTRRNRQGCGNHCSRKRRVFTSLNCGFASRMSRYLRNWFRMFSSTEKYRESSWPFLISPSMSSSWAESTSSRFLTTRNRSLTARRSTGAAASHSGNISPTALATTSAPFSNMSITASMDCFFWATARSKDEDMF</sequence>
<dbReference type="AlphaFoldDB" id="A0A4Z2FGV5"/>